<evidence type="ECO:0000256" key="4">
    <source>
        <dbReference type="ARBA" id="ARBA00022969"/>
    </source>
</evidence>
<dbReference type="Gene3D" id="2.30.31.20">
    <property type="entry name" value="Sporulation-specific cell division protein SsgB"/>
    <property type="match status" value="1"/>
</dbReference>
<comment type="similarity">
    <text evidence="2">Belongs to the SsgA family.</text>
</comment>
<dbReference type="EMBL" id="JBHLUD010000015">
    <property type="protein sequence ID" value="MFC0547931.1"/>
    <property type="molecule type" value="Genomic_DNA"/>
</dbReference>
<name>A0ABV6N7F6_9PSEU</name>
<comment type="caution">
    <text evidence="7">The sequence shown here is derived from an EMBL/GenBank/DDBJ whole genome shotgun (WGS) entry which is preliminary data.</text>
</comment>
<evidence type="ECO:0000256" key="5">
    <source>
        <dbReference type="ARBA" id="ARBA00023210"/>
    </source>
</evidence>
<evidence type="ECO:0000256" key="6">
    <source>
        <dbReference type="ARBA" id="ARBA00023306"/>
    </source>
</evidence>
<accession>A0ABV6N7F6</accession>
<comment type="subcellular location">
    <subcellularLocation>
        <location evidence="1">Cell septum</location>
    </subcellularLocation>
</comment>
<dbReference type="Proteomes" id="UP001589810">
    <property type="component" value="Unassembled WGS sequence"/>
</dbReference>
<evidence type="ECO:0000256" key="3">
    <source>
        <dbReference type="ARBA" id="ARBA00022618"/>
    </source>
</evidence>
<keyword evidence="4" id="KW-0749">Sporulation</keyword>
<keyword evidence="3" id="KW-0132">Cell division</keyword>
<keyword evidence="8" id="KW-1185">Reference proteome</keyword>
<dbReference type="RefSeq" id="WP_273938224.1">
    <property type="nucleotide sequence ID" value="NZ_CP097263.1"/>
</dbReference>
<evidence type="ECO:0000256" key="1">
    <source>
        <dbReference type="ARBA" id="ARBA00004431"/>
    </source>
</evidence>
<dbReference type="Pfam" id="PF04686">
    <property type="entry name" value="SsgA"/>
    <property type="match status" value="1"/>
</dbReference>
<gene>
    <name evidence="7" type="ORF">ACFFH7_40945</name>
</gene>
<proteinExistence type="inferred from homology"/>
<dbReference type="InterPro" id="IPR006776">
    <property type="entry name" value="SsgB"/>
</dbReference>
<sequence length="138" mass="14596">MNNAAPVTVEVGITVGLRGMLGGPVPVPTELRYDPTDPYAVTATFHHGQGDIDWIFARDLLADGLLAPTGDGDLHVNPVVDSDTVLLVLTTPDGAAVMETSAEELAAFLDLSYEQVPPGTEWDHVDFDAELARLATGN</sequence>
<keyword evidence="5" id="KW-0717">Septation</keyword>
<evidence type="ECO:0000313" key="7">
    <source>
        <dbReference type="EMBL" id="MFC0547931.1"/>
    </source>
</evidence>
<dbReference type="InterPro" id="IPR038658">
    <property type="entry name" value="SsgB_sf"/>
</dbReference>
<evidence type="ECO:0000256" key="2">
    <source>
        <dbReference type="ARBA" id="ARBA00009323"/>
    </source>
</evidence>
<organism evidence="7 8">
    <name type="scientific">Kutzneria chonburiensis</name>
    <dbReference type="NCBI Taxonomy" id="1483604"/>
    <lineage>
        <taxon>Bacteria</taxon>
        <taxon>Bacillati</taxon>
        <taxon>Actinomycetota</taxon>
        <taxon>Actinomycetes</taxon>
        <taxon>Pseudonocardiales</taxon>
        <taxon>Pseudonocardiaceae</taxon>
        <taxon>Kutzneria</taxon>
    </lineage>
</organism>
<evidence type="ECO:0000313" key="8">
    <source>
        <dbReference type="Proteomes" id="UP001589810"/>
    </source>
</evidence>
<protein>
    <submittedName>
        <fullName evidence="7">SsgA family sporulation/cell division regulator</fullName>
    </submittedName>
</protein>
<reference evidence="7 8" key="1">
    <citation type="submission" date="2024-09" db="EMBL/GenBank/DDBJ databases">
        <authorList>
            <person name="Sun Q."/>
            <person name="Mori K."/>
        </authorList>
    </citation>
    <scope>NUCLEOTIDE SEQUENCE [LARGE SCALE GENOMIC DNA]</scope>
    <source>
        <strain evidence="7 8">TBRC 1432</strain>
    </source>
</reference>
<keyword evidence="6" id="KW-0131">Cell cycle</keyword>